<keyword evidence="3 4" id="KW-0460">Magnesium</keyword>
<dbReference type="Gene3D" id="3.30.540.10">
    <property type="entry name" value="Fructose-1,6-Bisphosphatase, subunit A, domain 1"/>
    <property type="match status" value="1"/>
</dbReference>
<dbReference type="PRINTS" id="PR00377">
    <property type="entry name" value="IMPHPHTASES"/>
</dbReference>
<dbReference type="EMBL" id="SDWU01000010">
    <property type="protein sequence ID" value="RYC02029.1"/>
    <property type="molecule type" value="Genomic_DNA"/>
</dbReference>
<dbReference type="GO" id="GO:0007165">
    <property type="term" value="P:signal transduction"/>
    <property type="evidence" value="ECO:0007669"/>
    <property type="project" value="TreeGrafter"/>
</dbReference>
<feature type="binding site" evidence="4">
    <location>
        <position position="105"/>
    </location>
    <ligand>
        <name>Mg(2+)</name>
        <dbReference type="ChEBI" id="CHEBI:18420"/>
        <label>1</label>
        <note>catalytic</note>
    </ligand>
</feature>
<dbReference type="CDD" id="cd01637">
    <property type="entry name" value="IMPase_like"/>
    <property type="match status" value="1"/>
</dbReference>
<dbReference type="GO" id="GO:0046872">
    <property type="term" value="F:metal ion binding"/>
    <property type="evidence" value="ECO:0007669"/>
    <property type="project" value="UniProtKB-KW"/>
</dbReference>
<evidence type="ECO:0000256" key="3">
    <source>
        <dbReference type="ARBA" id="ARBA00022842"/>
    </source>
</evidence>
<accession>A0A4Q2SB72</accession>
<dbReference type="Gene3D" id="3.40.190.80">
    <property type="match status" value="1"/>
</dbReference>
<evidence type="ECO:0000313" key="5">
    <source>
        <dbReference type="EMBL" id="RYC02029.1"/>
    </source>
</evidence>
<dbReference type="AlphaFoldDB" id="A0A4Q2SB72"/>
<dbReference type="PANTHER" id="PTHR20854">
    <property type="entry name" value="INOSITOL MONOPHOSPHATASE"/>
    <property type="match status" value="1"/>
</dbReference>
<dbReference type="OrthoDB" id="9772456at2"/>
<sequence>MPCRGDLSLIEAPQLEAWVAPSCHSTPPASVGPVDDETRLQRDAALAADLVREAALLAARIRAEGLDVERKTSGSDIVTQADTAAERLIVQQLTAERPDDAIVGEEGTSRPGTSGRTWVIDPVDGTFNFSRGSDWWCSAIALHDEDDVLLGAVHHAASLRTWVGGPELPSTCDGIPLGPLPETPREARCAATYLHPPFYGSEVGEAFARALGQVGTLRMLGSGTMDVMAIASGQWDVLFQHSVADWDRLPGAAIIRGAGGASALVPASGVTWTVTGAPAAVADVRAALLDG</sequence>
<evidence type="ECO:0000256" key="1">
    <source>
        <dbReference type="ARBA" id="ARBA00022723"/>
    </source>
</evidence>
<reference evidence="5 6" key="1">
    <citation type="submission" date="2019-01" db="EMBL/GenBank/DDBJ databases">
        <title>Novel species of Nocardioides.</title>
        <authorList>
            <person name="Liu Q."/>
            <person name="Xin Y.-H."/>
        </authorList>
    </citation>
    <scope>NUCLEOTIDE SEQUENCE [LARGE SCALE GENOMIC DNA]</scope>
    <source>
        <strain evidence="5 6">CGMCC 4.6875</strain>
    </source>
</reference>
<dbReference type="Proteomes" id="UP000293291">
    <property type="component" value="Unassembled WGS sequence"/>
</dbReference>
<evidence type="ECO:0000256" key="2">
    <source>
        <dbReference type="ARBA" id="ARBA00022801"/>
    </source>
</evidence>
<feature type="binding site" evidence="4">
    <location>
        <position position="247"/>
    </location>
    <ligand>
        <name>Mg(2+)</name>
        <dbReference type="ChEBI" id="CHEBI:18420"/>
        <label>1</label>
        <note>catalytic</note>
    </ligand>
</feature>
<keyword evidence="1 4" id="KW-0479">Metal-binding</keyword>
<dbReference type="PANTHER" id="PTHR20854:SF4">
    <property type="entry name" value="INOSITOL-1-MONOPHOSPHATASE-RELATED"/>
    <property type="match status" value="1"/>
</dbReference>
<comment type="cofactor">
    <cofactor evidence="4">
        <name>Mg(2+)</name>
        <dbReference type="ChEBI" id="CHEBI:18420"/>
    </cofactor>
</comment>
<dbReference type="PROSITE" id="PS00629">
    <property type="entry name" value="IMP_1"/>
    <property type="match status" value="1"/>
</dbReference>
<dbReference type="SUPFAM" id="SSF56655">
    <property type="entry name" value="Carbohydrate phosphatase"/>
    <property type="match status" value="1"/>
</dbReference>
<dbReference type="InterPro" id="IPR020583">
    <property type="entry name" value="Inositol_monoP_metal-BS"/>
</dbReference>
<evidence type="ECO:0000313" key="6">
    <source>
        <dbReference type="Proteomes" id="UP000293291"/>
    </source>
</evidence>
<protein>
    <submittedName>
        <fullName evidence="5">Inositol monophosphatase</fullName>
    </submittedName>
</protein>
<feature type="binding site" evidence="4">
    <location>
        <position position="121"/>
    </location>
    <ligand>
        <name>Mg(2+)</name>
        <dbReference type="ChEBI" id="CHEBI:18420"/>
        <label>1</label>
        <note>catalytic</note>
    </ligand>
</feature>
<keyword evidence="6" id="KW-1185">Reference proteome</keyword>
<dbReference type="InterPro" id="IPR000760">
    <property type="entry name" value="Inositol_monophosphatase-like"/>
</dbReference>
<evidence type="ECO:0000256" key="4">
    <source>
        <dbReference type="PIRSR" id="PIRSR600760-2"/>
    </source>
</evidence>
<gene>
    <name evidence="5" type="ORF">EUA07_10835</name>
</gene>
<dbReference type="Pfam" id="PF00459">
    <property type="entry name" value="Inositol_P"/>
    <property type="match status" value="1"/>
</dbReference>
<proteinExistence type="predicted"/>
<feature type="binding site" evidence="4">
    <location>
        <position position="124"/>
    </location>
    <ligand>
        <name>Mg(2+)</name>
        <dbReference type="ChEBI" id="CHEBI:18420"/>
        <label>1</label>
        <note>catalytic</note>
    </ligand>
</feature>
<dbReference type="GO" id="GO:0006020">
    <property type="term" value="P:inositol metabolic process"/>
    <property type="evidence" value="ECO:0007669"/>
    <property type="project" value="TreeGrafter"/>
</dbReference>
<dbReference type="GO" id="GO:0008934">
    <property type="term" value="F:inositol monophosphate 1-phosphatase activity"/>
    <property type="evidence" value="ECO:0007669"/>
    <property type="project" value="TreeGrafter"/>
</dbReference>
<organism evidence="5 6">
    <name type="scientific">Nocardioides ganghwensis</name>
    <dbReference type="NCBI Taxonomy" id="252230"/>
    <lineage>
        <taxon>Bacteria</taxon>
        <taxon>Bacillati</taxon>
        <taxon>Actinomycetota</taxon>
        <taxon>Actinomycetes</taxon>
        <taxon>Propionibacteriales</taxon>
        <taxon>Nocardioidaceae</taxon>
        <taxon>Nocardioides</taxon>
    </lineage>
</organism>
<name>A0A4Q2SB72_9ACTN</name>
<comment type="caution">
    <text evidence="5">The sequence shown here is derived from an EMBL/GenBank/DDBJ whole genome shotgun (WGS) entry which is preliminary data.</text>
</comment>
<keyword evidence="2" id="KW-0378">Hydrolase</keyword>